<evidence type="ECO:0000256" key="1">
    <source>
        <dbReference type="SAM" id="MobiDB-lite"/>
    </source>
</evidence>
<evidence type="ECO:0000313" key="3">
    <source>
        <dbReference type="Proteomes" id="UP000054266"/>
    </source>
</evidence>
<sequence>MSSLPPTFDPTCSSCCTYRFLYISTPSLARPTDSNTLYPPQRPTTLKARRHARCLSFTTTMHFNYTADSLFLEPPHSHDPSNVSHIAALPADMVSQLPEAVQNALWTLQESTSIVYASYLRLQALLEERFDRLTPLPGMPGSYSETSFFNYINAVSAERGYLLQDAHPDWKHKARLAGLLSSTSPYANLPVTYRGKAMTVGEWMQQLSAAEARWVESARDAVLPDFEGTVHEYQTLSELESENESVTPSEASFSEDERWGANAPVGVVRKLPDVVKPQIGHAHELGPERIAQALQAL</sequence>
<dbReference type="Proteomes" id="UP000054266">
    <property type="component" value="Unassembled WGS sequence"/>
</dbReference>
<evidence type="ECO:0000313" key="2">
    <source>
        <dbReference type="EMBL" id="KIW63097.1"/>
    </source>
</evidence>
<name>A0A0D2DL50_9EURO</name>
<accession>A0A0D2DL50</accession>
<organism evidence="2 3">
    <name type="scientific">Phialophora macrospora</name>
    <dbReference type="NCBI Taxonomy" id="1851006"/>
    <lineage>
        <taxon>Eukaryota</taxon>
        <taxon>Fungi</taxon>
        <taxon>Dikarya</taxon>
        <taxon>Ascomycota</taxon>
        <taxon>Pezizomycotina</taxon>
        <taxon>Eurotiomycetes</taxon>
        <taxon>Chaetothyriomycetidae</taxon>
        <taxon>Chaetothyriales</taxon>
        <taxon>Herpotrichiellaceae</taxon>
        <taxon>Phialophora</taxon>
    </lineage>
</organism>
<protein>
    <submittedName>
        <fullName evidence="2">Uncharacterized protein</fullName>
    </submittedName>
</protein>
<reference evidence="2 3" key="1">
    <citation type="submission" date="2015-01" db="EMBL/GenBank/DDBJ databases">
        <title>The Genome Sequence of Capronia semiimmersa CBS27337.</title>
        <authorList>
            <consortium name="The Broad Institute Genomics Platform"/>
            <person name="Cuomo C."/>
            <person name="de Hoog S."/>
            <person name="Gorbushina A."/>
            <person name="Stielow B."/>
            <person name="Teixiera M."/>
            <person name="Abouelleil A."/>
            <person name="Chapman S.B."/>
            <person name="Priest M."/>
            <person name="Young S.K."/>
            <person name="Wortman J."/>
            <person name="Nusbaum C."/>
            <person name="Birren B."/>
        </authorList>
    </citation>
    <scope>NUCLEOTIDE SEQUENCE [LARGE SCALE GENOMIC DNA]</scope>
    <source>
        <strain evidence="2 3">CBS 27337</strain>
    </source>
</reference>
<dbReference type="HOGENOM" id="CLU_081619_0_0_1"/>
<proteinExistence type="predicted"/>
<feature type="compositionally biased region" description="Polar residues" evidence="1">
    <location>
        <begin position="238"/>
        <end position="252"/>
    </location>
</feature>
<keyword evidence="3" id="KW-1185">Reference proteome</keyword>
<gene>
    <name evidence="2" type="ORF">PV04_09974</name>
</gene>
<dbReference type="EMBL" id="KN846962">
    <property type="protein sequence ID" value="KIW63097.1"/>
    <property type="molecule type" value="Genomic_DNA"/>
</dbReference>
<dbReference type="AlphaFoldDB" id="A0A0D2DL50"/>
<feature type="region of interest" description="Disordered" evidence="1">
    <location>
        <begin position="238"/>
        <end position="257"/>
    </location>
</feature>